<dbReference type="EMBL" id="NBNE01016107">
    <property type="protein sequence ID" value="OWY93432.1"/>
    <property type="molecule type" value="Genomic_DNA"/>
</dbReference>
<feature type="compositionally biased region" description="Polar residues" evidence="1">
    <location>
        <begin position="26"/>
        <end position="39"/>
    </location>
</feature>
<accession>A0A225UK40</accession>
<dbReference type="AlphaFoldDB" id="A0A225UK40"/>
<keyword evidence="3" id="KW-1185">Reference proteome</keyword>
<feature type="compositionally biased region" description="Basic and acidic residues" evidence="1">
    <location>
        <begin position="1"/>
        <end position="25"/>
    </location>
</feature>
<evidence type="ECO:0000313" key="2">
    <source>
        <dbReference type="EMBL" id="OWY93432.1"/>
    </source>
</evidence>
<name>A0A225UK40_9STRA</name>
<protein>
    <submittedName>
        <fullName evidence="2">Uncharacterized protein</fullName>
    </submittedName>
</protein>
<dbReference type="Proteomes" id="UP000198211">
    <property type="component" value="Unassembled WGS sequence"/>
</dbReference>
<gene>
    <name evidence="2" type="ORF">PHMEG_00037181</name>
</gene>
<evidence type="ECO:0000313" key="3">
    <source>
        <dbReference type="Proteomes" id="UP000198211"/>
    </source>
</evidence>
<reference evidence="3" key="1">
    <citation type="submission" date="2017-03" db="EMBL/GenBank/DDBJ databases">
        <title>Phytopthora megakarya and P. palmivora, two closely related causual agents of cacao black pod achieved similar genome size and gene model numbers by different mechanisms.</title>
        <authorList>
            <person name="Ali S."/>
            <person name="Shao J."/>
            <person name="Larry D.J."/>
            <person name="Kronmiller B."/>
            <person name="Shen D."/>
            <person name="Strem M.D."/>
            <person name="Melnick R.L."/>
            <person name="Guiltinan M.J."/>
            <person name="Tyler B.M."/>
            <person name="Meinhardt L.W."/>
            <person name="Bailey B.A."/>
        </authorList>
    </citation>
    <scope>NUCLEOTIDE SEQUENCE [LARGE SCALE GENOMIC DNA]</scope>
    <source>
        <strain evidence="3">zdho120</strain>
    </source>
</reference>
<comment type="caution">
    <text evidence="2">The sequence shown here is derived from an EMBL/GenBank/DDBJ whole genome shotgun (WGS) entry which is preliminary data.</text>
</comment>
<feature type="region of interest" description="Disordered" evidence="1">
    <location>
        <begin position="1"/>
        <end position="39"/>
    </location>
</feature>
<organism evidence="2 3">
    <name type="scientific">Phytophthora megakarya</name>
    <dbReference type="NCBI Taxonomy" id="4795"/>
    <lineage>
        <taxon>Eukaryota</taxon>
        <taxon>Sar</taxon>
        <taxon>Stramenopiles</taxon>
        <taxon>Oomycota</taxon>
        <taxon>Peronosporomycetes</taxon>
        <taxon>Peronosporales</taxon>
        <taxon>Peronosporaceae</taxon>
        <taxon>Phytophthora</taxon>
    </lineage>
</organism>
<evidence type="ECO:0000256" key="1">
    <source>
        <dbReference type="SAM" id="MobiDB-lite"/>
    </source>
</evidence>
<sequence>MERDIKGEPGTDPQGGERVKVKSETIHNQSIPGGQTDNETKQQIHALAQASAAAHDTAVEQIDFVRRHPSICSSIRQQEDIRKQMEEHRHHL</sequence>
<proteinExistence type="predicted"/>